<keyword evidence="4" id="KW-0804">Transcription</keyword>
<accession>A0A0K6I8H5</accession>
<dbReference type="CDD" id="cd06170">
    <property type="entry name" value="LuxR_C_like"/>
    <property type="match status" value="1"/>
</dbReference>
<keyword evidence="9" id="KW-1185">Reference proteome</keyword>
<dbReference type="InterPro" id="IPR016032">
    <property type="entry name" value="Sig_transdc_resp-reg_C-effctor"/>
</dbReference>
<evidence type="ECO:0000313" key="9">
    <source>
        <dbReference type="Proteomes" id="UP000183649"/>
    </source>
</evidence>
<dbReference type="CDD" id="cd17535">
    <property type="entry name" value="REC_NarL-like"/>
    <property type="match status" value="1"/>
</dbReference>
<dbReference type="GO" id="GO:0000160">
    <property type="term" value="P:phosphorelay signal transduction system"/>
    <property type="evidence" value="ECO:0007669"/>
    <property type="project" value="InterPro"/>
</dbReference>
<dbReference type="SMART" id="SM00421">
    <property type="entry name" value="HTH_LUXR"/>
    <property type="match status" value="1"/>
</dbReference>
<dbReference type="PROSITE" id="PS50043">
    <property type="entry name" value="HTH_LUXR_2"/>
    <property type="match status" value="1"/>
</dbReference>
<evidence type="ECO:0000256" key="1">
    <source>
        <dbReference type="ARBA" id="ARBA00022553"/>
    </source>
</evidence>
<dbReference type="STRING" id="339866.GCA_001418255_02520"/>
<evidence type="ECO:0000256" key="5">
    <source>
        <dbReference type="PROSITE-ProRule" id="PRU00169"/>
    </source>
</evidence>
<gene>
    <name evidence="8" type="ORF">Ga0061069_109121</name>
</gene>
<dbReference type="SUPFAM" id="SSF52172">
    <property type="entry name" value="CheY-like"/>
    <property type="match status" value="1"/>
</dbReference>
<dbReference type="PROSITE" id="PS00622">
    <property type="entry name" value="HTH_LUXR_1"/>
    <property type="match status" value="1"/>
</dbReference>
<dbReference type="RefSeq" id="WP_055451405.1">
    <property type="nucleotide sequence ID" value="NZ_CYHF01000009.1"/>
</dbReference>
<dbReference type="InterPro" id="IPR039420">
    <property type="entry name" value="WalR-like"/>
</dbReference>
<evidence type="ECO:0000256" key="4">
    <source>
        <dbReference type="ARBA" id="ARBA00023163"/>
    </source>
</evidence>
<dbReference type="InterPro" id="IPR058245">
    <property type="entry name" value="NreC/VraR/RcsB-like_REC"/>
</dbReference>
<dbReference type="AlphaFoldDB" id="A0A0K6I8H5"/>
<dbReference type="GO" id="GO:0003677">
    <property type="term" value="F:DNA binding"/>
    <property type="evidence" value="ECO:0007669"/>
    <property type="project" value="UniProtKB-KW"/>
</dbReference>
<evidence type="ECO:0000313" key="8">
    <source>
        <dbReference type="EMBL" id="CUA99439.1"/>
    </source>
</evidence>
<keyword evidence="2" id="KW-0805">Transcription regulation</keyword>
<proteinExistence type="predicted"/>
<evidence type="ECO:0000259" key="7">
    <source>
        <dbReference type="PROSITE" id="PS50110"/>
    </source>
</evidence>
<dbReference type="Gene3D" id="3.40.50.2300">
    <property type="match status" value="1"/>
</dbReference>
<evidence type="ECO:0000256" key="2">
    <source>
        <dbReference type="ARBA" id="ARBA00023015"/>
    </source>
</evidence>
<feature type="modified residue" description="4-aspartylphosphate" evidence="5">
    <location>
        <position position="57"/>
    </location>
</feature>
<evidence type="ECO:0000256" key="3">
    <source>
        <dbReference type="ARBA" id="ARBA00023125"/>
    </source>
</evidence>
<dbReference type="OrthoDB" id="9816469at2"/>
<dbReference type="InterPro" id="IPR001789">
    <property type="entry name" value="Sig_transdc_resp-reg_receiver"/>
</dbReference>
<dbReference type="EMBL" id="CYHF01000009">
    <property type="protein sequence ID" value="CUA99439.1"/>
    <property type="molecule type" value="Genomic_DNA"/>
</dbReference>
<dbReference type="PANTHER" id="PTHR43214:SF41">
    <property type="entry name" value="NITRATE_NITRITE RESPONSE REGULATOR PROTEIN NARP"/>
    <property type="match status" value="1"/>
</dbReference>
<dbReference type="Pfam" id="PF00196">
    <property type="entry name" value="GerE"/>
    <property type="match status" value="1"/>
</dbReference>
<protein>
    <submittedName>
        <fullName evidence="8">Two component transcriptional regulator, LuxR family</fullName>
    </submittedName>
</protein>
<dbReference type="Pfam" id="PF00072">
    <property type="entry name" value="Response_reg"/>
    <property type="match status" value="1"/>
</dbReference>
<dbReference type="Proteomes" id="UP000183649">
    <property type="component" value="Unassembled WGS sequence"/>
</dbReference>
<dbReference type="PRINTS" id="PR00038">
    <property type="entry name" value="HTHLUXR"/>
</dbReference>
<dbReference type="InterPro" id="IPR011006">
    <property type="entry name" value="CheY-like_superfamily"/>
</dbReference>
<dbReference type="SMART" id="SM00448">
    <property type="entry name" value="REC"/>
    <property type="match status" value="1"/>
</dbReference>
<organism evidence="8 9">
    <name type="scientific">Thiomonas bhubaneswarensis</name>
    <dbReference type="NCBI Taxonomy" id="339866"/>
    <lineage>
        <taxon>Bacteria</taxon>
        <taxon>Pseudomonadati</taxon>
        <taxon>Pseudomonadota</taxon>
        <taxon>Betaproteobacteria</taxon>
        <taxon>Burkholderiales</taxon>
        <taxon>Thiomonas</taxon>
    </lineage>
</organism>
<keyword evidence="3" id="KW-0238">DNA-binding</keyword>
<keyword evidence="1 5" id="KW-0597">Phosphoprotein</keyword>
<sequence>MPPDIRILLVDDHPLFRRGIGALIAAEPGMSVVGEAADVGEALRLSTQLQPDVVLLDNHLPGVRGVDAVQSIRQSAANTRVLMLTVSDDSADLAAALRAGASGYLLKTSETSELVAAIRRAAHGQIVIGSDMAPKLAQAMSHEDQQAPAVTPPSAVEAPSDLTAREREIAAAIAHGASNKQIARELDIAETTVKVHVQNILRKLELTSRVQIAVYASERGLAD</sequence>
<evidence type="ECO:0000259" key="6">
    <source>
        <dbReference type="PROSITE" id="PS50043"/>
    </source>
</evidence>
<dbReference type="GO" id="GO:0006355">
    <property type="term" value="P:regulation of DNA-templated transcription"/>
    <property type="evidence" value="ECO:0007669"/>
    <property type="project" value="InterPro"/>
</dbReference>
<dbReference type="InterPro" id="IPR000792">
    <property type="entry name" value="Tscrpt_reg_LuxR_C"/>
</dbReference>
<feature type="domain" description="Response regulatory" evidence="7">
    <location>
        <begin position="6"/>
        <end position="122"/>
    </location>
</feature>
<reference evidence="9" key="1">
    <citation type="submission" date="2015-08" db="EMBL/GenBank/DDBJ databases">
        <authorList>
            <person name="Varghese N."/>
        </authorList>
    </citation>
    <scope>NUCLEOTIDE SEQUENCE [LARGE SCALE GENOMIC DNA]</scope>
    <source>
        <strain evidence="9">DSM 18181</strain>
    </source>
</reference>
<dbReference type="PANTHER" id="PTHR43214">
    <property type="entry name" value="TWO-COMPONENT RESPONSE REGULATOR"/>
    <property type="match status" value="1"/>
</dbReference>
<dbReference type="PROSITE" id="PS50110">
    <property type="entry name" value="RESPONSE_REGULATORY"/>
    <property type="match status" value="1"/>
</dbReference>
<name>A0A0K6I8H5_9BURK</name>
<dbReference type="SUPFAM" id="SSF46894">
    <property type="entry name" value="C-terminal effector domain of the bipartite response regulators"/>
    <property type="match status" value="1"/>
</dbReference>
<feature type="domain" description="HTH luxR-type" evidence="6">
    <location>
        <begin position="155"/>
        <end position="220"/>
    </location>
</feature>